<dbReference type="InterPro" id="IPR000383">
    <property type="entry name" value="Xaa-Pro-like_dom"/>
</dbReference>
<proteinExistence type="predicted"/>
<dbReference type="InterPro" id="IPR052920">
    <property type="entry name" value="DNA-binding_regulatory"/>
</dbReference>
<dbReference type="PANTHER" id="PTHR43358:SF4">
    <property type="entry name" value="ALPHA_BETA HYDROLASE FOLD-1 DOMAIN-CONTAINING PROTEIN"/>
    <property type="match status" value="1"/>
</dbReference>
<dbReference type="Proteomes" id="UP000183469">
    <property type="component" value="Unassembled WGS sequence"/>
</dbReference>
<dbReference type="EMBL" id="FNQG01000010">
    <property type="protein sequence ID" value="SEA19416.1"/>
    <property type="molecule type" value="Genomic_DNA"/>
</dbReference>
<gene>
    <name evidence="3" type="ORF">SAMN05660648_02310</name>
</gene>
<protein>
    <submittedName>
        <fullName evidence="3">Uncharacterized protein</fullName>
    </submittedName>
</protein>
<dbReference type="AlphaFoldDB" id="A0A1H3Z6T3"/>
<dbReference type="RefSeq" id="WP_074672832.1">
    <property type="nucleotide sequence ID" value="NZ_FNQG01000010.1"/>
</dbReference>
<evidence type="ECO:0000313" key="4">
    <source>
        <dbReference type="Proteomes" id="UP000183469"/>
    </source>
</evidence>
<dbReference type="OrthoDB" id="9776685at2"/>
<feature type="domain" description="Serine hydrolase" evidence="2">
    <location>
        <begin position="223"/>
        <end position="286"/>
    </location>
</feature>
<reference evidence="3 4" key="1">
    <citation type="submission" date="2016-10" db="EMBL/GenBank/DDBJ databases">
        <authorList>
            <person name="de Groot N.N."/>
        </authorList>
    </citation>
    <scope>NUCLEOTIDE SEQUENCE [LARGE SCALE GENOMIC DNA]</scope>
    <source>
        <strain evidence="3 4">DSM 2872</strain>
    </source>
</reference>
<dbReference type="InterPro" id="IPR029058">
    <property type="entry name" value="AB_hydrolase_fold"/>
</dbReference>
<dbReference type="Pfam" id="PF02129">
    <property type="entry name" value="Peptidase_S15"/>
    <property type="match status" value="1"/>
</dbReference>
<sequence>MSKKKRIIFLSLAITILAVGYAIGAYFVDYALKRGNDTDPLAPPAACVSIHDKTREVPALPKAKSEPWHNVSADGRNLAATHFFPEKPGKRWAILVHGYGRDQRYARDYAEAYLARGYQVLTPDLCASGATEGQYITMGVKESEEVARWAAQIKAYDPEAEIVLHGVSMGAATVLLAAAREDMPGLVAVIEDCGYTSAYEMFANQLGVIFGLPEFPIMPCVDVVSGFKTGAKVSAAAPLQVMPRIKVPVLFIHGDADTLVPPAMMEELFAACNAPKEKFVVAGAGHGDAMKEAGDEYWQHIFAFLAAVTK</sequence>
<feature type="domain" description="Xaa-Pro dipeptidyl-peptidase-like" evidence="1">
    <location>
        <begin position="74"/>
        <end position="203"/>
    </location>
</feature>
<dbReference type="Pfam" id="PF03959">
    <property type="entry name" value="FSH1"/>
    <property type="match status" value="1"/>
</dbReference>
<dbReference type="SUPFAM" id="SSF53474">
    <property type="entry name" value="alpha/beta-Hydrolases"/>
    <property type="match status" value="1"/>
</dbReference>
<dbReference type="GO" id="GO:0016787">
    <property type="term" value="F:hydrolase activity"/>
    <property type="evidence" value="ECO:0007669"/>
    <property type="project" value="InterPro"/>
</dbReference>
<name>A0A1H3Z6T3_SELRU</name>
<evidence type="ECO:0000259" key="1">
    <source>
        <dbReference type="Pfam" id="PF02129"/>
    </source>
</evidence>
<evidence type="ECO:0000313" key="3">
    <source>
        <dbReference type="EMBL" id="SEA19416.1"/>
    </source>
</evidence>
<accession>A0A1H3Z6T3</accession>
<organism evidence="3 4">
    <name type="scientific">Selenomonas ruminantium</name>
    <dbReference type="NCBI Taxonomy" id="971"/>
    <lineage>
        <taxon>Bacteria</taxon>
        <taxon>Bacillati</taxon>
        <taxon>Bacillota</taxon>
        <taxon>Negativicutes</taxon>
        <taxon>Selenomonadales</taxon>
        <taxon>Selenomonadaceae</taxon>
        <taxon>Selenomonas</taxon>
    </lineage>
</organism>
<evidence type="ECO:0000259" key="2">
    <source>
        <dbReference type="Pfam" id="PF03959"/>
    </source>
</evidence>
<dbReference type="Gene3D" id="3.40.50.1820">
    <property type="entry name" value="alpha/beta hydrolase"/>
    <property type="match status" value="1"/>
</dbReference>
<dbReference type="PANTHER" id="PTHR43358">
    <property type="entry name" value="ALPHA/BETA-HYDROLASE"/>
    <property type="match status" value="1"/>
</dbReference>
<dbReference type="InterPro" id="IPR005645">
    <property type="entry name" value="FSH-like_dom"/>
</dbReference>